<keyword evidence="5" id="KW-0677">Repeat</keyword>
<dbReference type="EMBL" id="JANCYU010000027">
    <property type="protein sequence ID" value="KAK4525004.1"/>
    <property type="molecule type" value="Genomic_DNA"/>
</dbReference>
<sequence length="653" mass="74765">MESVTRKNILELEERFGDSSSSSDEETNTIGNVPIEWYKDLSHVGYTRSGTKLLKKHKNGLQPPVYVKKGVYYIYDEKNEEEFALSRKDLKKLVSIVRLQNPSGTTESGFVGEEVVFWTGQPRVEPVKSINERKRSFLPSRYEAAQVVRLVRTILRRNRMNDRKKVESDREDLSVWEEANADQSIRQLHRYLPPPKKPLPSHEESYRPPAEFLFEQKRNQRNEEEFLPESYNFLRHVPVYTSLIREHFERCLELYLAPRMRKTRRRIDPESLIPKLPSPESLRPFPDSKIASFGPHIGNVLSISLNSSGQWLACACKDGSVVLWEVATGMRTMTLNFRERLLQISASLSLPGETSVDWEHEGLAVLHVAWSSKENDLVLAVCIGHFVIVVNLANVLYPNEAEDSKWFGYSASEDSSSKWREWDDKIGNLGKIIVIEHSKKPQHVRWHQKGDYFVVMTKDAFGSSLIVHQLSRKRSQSPFSKSAKGVLTAEFHPFKSLFFIATKHHIRIYDLAQAKLVNKLVPGVSEISAMSVHPSGNHVLVGSVEGHLIWFDLDLSCRPYKRIRDHNYTVSSIVCHPTLALFADTSDDETVAVFHATVYEDLLQNPLIVPLKILKASCSTKGKSTWVMCWHPHLPWLFVSVNDGYVRLYADTS</sequence>
<proteinExistence type="predicted"/>
<evidence type="ECO:0000256" key="7">
    <source>
        <dbReference type="PROSITE-ProRule" id="PRU00221"/>
    </source>
</evidence>
<gene>
    <name evidence="9" type="ORF">GAYE_SCF07G2908</name>
</gene>
<dbReference type="InterPro" id="IPR028598">
    <property type="entry name" value="BOP1/Erb1"/>
</dbReference>
<evidence type="ECO:0000313" key="10">
    <source>
        <dbReference type="Proteomes" id="UP001300502"/>
    </source>
</evidence>
<feature type="repeat" description="WD" evidence="7">
    <location>
        <begin position="293"/>
        <end position="334"/>
    </location>
</feature>
<dbReference type="GO" id="GO:0070545">
    <property type="term" value="C:PeBoW complex"/>
    <property type="evidence" value="ECO:0007669"/>
    <property type="project" value="TreeGrafter"/>
</dbReference>
<keyword evidence="6" id="KW-0539">Nucleus</keyword>
<evidence type="ECO:0000313" key="9">
    <source>
        <dbReference type="EMBL" id="KAK4525004.1"/>
    </source>
</evidence>
<dbReference type="GO" id="GO:0043021">
    <property type="term" value="F:ribonucleoprotein complex binding"/>
    <property type="evidence" value="ECO:0007669"/>
    <property type="project" value="TreeGrafter"/>
</dbReference>
<dbReference type="SMART" id="SM00320">
    <property type="entry name" value="WD40"/>
    <property type="match status" value="6"/>
</dbReference>
<dbReference type="SMART" id="SM01035">
    <property type="entry name" value="BOP1NT"/>
    <property type="match status" value="1"/>
</dbReference>
<dbReference type="Pfam" id="PF08145">
    <property type="entry name" value="BOP1NT"/>
    <property type="match status" value="1"/>
</dbReference>
<dbReference type="FunFam" id="2.130.10.10:FF:000576">
    <property type="entry name" value="Ribosome biogenesis protein ERB1"/>
    <property type="match status" value="1"/>
</dbReference>
<organism evidence="9 10">
    <name type="scientific">Galdieria yellowstonensis</name>
    <dbReference type="NCBI Taxonomy" id="3028027"/>
    <lineage>
        <taxon>Eukaryota</taxon>
        <taxon>Rhodophyta</taxon>
        <taxon>Bangiophyceae</taxon>
        <taxon>Galdieriales</taxon>
        <taxon>Galdieriaceae</taxon>
        <taxon>Galdieria</taxon>
    </lineage>
</organism>
<dbReference type="InterPro" id="IPR012953">
    <property type="entry name" value="BOP1_N_dom"/>
</dbReference>
<keyword evidence="3" id="KW-0698">rRNA processing</keyword>
<reference evidence="9 10" key="1">
    <citation type="submission" date="2022-07" db="EMBL/GenBank/DDBJ databases">
        <title>Genome-wide signatures of adaptation to extreme environments.</title>
        <authorList>
            <person name="Cho C.H."/>
            <person name="Yoon H.S."/>
        </authorList>
    </citation>
    <scope>NUCLEOTIDE SEQUENCE [LARGE SCALE GENOMIC DNA]</scope>
    <source>
        <strain evidence="9 10">108.79 E11</strain>
    </source>
</reference>
<dbReference type="InterPro" id="IPR001680">
    <property type="entry name" value="WD40_rpt"/>
</dbReference>
<evidence type="ECO:0000256" key="5">
    <source>
        <dbReference type="ARBA" id="ARBA00022737"/>
    </source>
</evidence>
<dbReference type="PANTHER" id="PTHR17605:SF0">
    <property type="entry name" value="RIBOSOME BIOGENESIS PROTEIN BOP1"/>
    <property type="match status" value="1"/>
</dbReference>
<dbReference type="AlphaFoldDB" id="A0AAV9ICG4"/>
<evidence type="ECO:0000256" key="3">
    <source>
        <dbReference type="ARBA" id="ARBA00022552"/>
    </source>
</evidence>
<evidence type="ECO:0000259" key="8">
    <source>
        <dbReference type="SMART" id="SM01035"/>
    </source>
</evidence>
<dbReference type="Gene3D" id="2.130.10.10">
    <property type="entry name" value="YVTN repeat-like/Quinoprotein amine dehydrogenase"/>
    <property type="match status" value="1"/>
</dbReference>
<keyword evidence="4 7" id="KW-0853">WD repeat</keyword>
<dbReference type="PROSITE" id="PS50294">
    <property type="entry name" value="WD_REPEATS_REGION"/>
    <property type="match status" value="1"/>
</dbReference>
<name>A0AAV9ICG4_9RHOD</name>
<accession>A0AAV9ICG4</accession>
<dbReference type="PROSITE" id="PS50082">
    <property type="entry name" value="WD_REPEATS_2"/>
    <property type="match status" value="1"/>
</dbReference>
<comment type="caution">
    <text evidence="9">The sequence shown here is derived from an EMBL/GenBank/DDBJ whole genome shotgun (WGS) entry which is preliminary data.</text>
</comment>
<keyword evidence="10" id="KW-1185">Reference proteome</keyword>
<dbReference type="SUPFAM" id="SSF50978">
    <property type="entry name" value="WD40 repeat-like"/>
    <property type="match status" value="1"/>
</dbReference>
<protein>
    <recommendedName>
        <fullName evidence="8">BOP1 N-terminal domain-containing protein</fullName>
    </recommendedName>
</protein>
<evidence type="ECO:0000256" key="6">
    <source>
        <dbReference type="ARBA" id="ARBA00023242"/>
    </source>
</evidence>
<keyword evidence="2" id="KW-0690">Ribosome biogenesis</keyword>
<dbReference type="PANTHER" id="PTHR17605">
    <property type="entry name" value="RIBOSOME BIOGENESIS PROTEIN BOP1 BLOCK OF PROLIFERATION 1 PROTEIN"/>
    <property type="match status" value="1"/>
</dbReference>
<dbReference type="InterPro" id="IPR036322">
    <property type="entry name" value="WD40_repeat_dom_sf"/>
</dbReference>
<dbReference type="GO" id="GO:0000463">
    <property type="term" value="P:maturation of LSU-rRNA from tricistronic rRNA transcript (SSU-rRNA, 5.8S rRNA, LSU-rRNA)"/>
    <property type="evidence" value="ECO:0007669"/>
    <property type="project" value="TreeGrafter"/>
</dbReference>
<feature type="domain" description="BOP1 N-terminal" evidence="8">
    <location>
        <begin position="38"/>
        <end position="286"/>
    </location>
</feature>
<dbReference type="GO" id="GO:0030687">
    <property type="term" value="C:preribosome, large subunit precursor"/>
    <property type="evidence" value="ECO:0007669"/>
    <property type="project" value="TreeGrafter"/>
</dbReference>
<comment type="subcellular location">
    <subcellularLocation>
        <location evidence="1">Nucleus</location>
        <location evidence="1">Nucleolus</location>
    </subcellularLocation>
</comment>
<dbReference type="Pfam" id="PF00400">
    <property type="entry name" value="WD40"/>
    <property type="match status" value="1"/>
</dbReference>
<evidence type="ECO:0000256" key="1">
    <source>
        <dbReference type="ARBA" id="ARBA00004604"/>
    </source>
</evidence>
<evidence type="ECO:0000256" key="2">
    <source>
        <dbReference type="ARBA" id="ARBA00022517"/>
    </source>
</evidence>
<dbReference type="InterPro" id="IPR015943">
    <property type="entry name" value="WD40/YVTN_repeat-like_dom_sf"/>
</dbReference>
<dbReference type="Proteomes" id="UP001300502">
    <property type="component" value="Unassembled WGS sequence"/>
</dbReference>
<evidence type="ECO:0000256" key="4">
    <source>
        <dbReference type="ARBA" id="ARBA00022574"/>
    </source>
</evidence>